<reference evidence="1 2" key="1">
    <citation type="submission" date="2021-06" db="EMBL/GenBank/DDBJ databases">
        <title>Caerostris darwini draft genome.</title>
        <authorList>
            <person name="Kono N."/>
            <person name="Arakawa K."/>
        </authorList>
    </citation>
    <scope>NUCLEOTIDE SEQUENCE [LARGE SCALE GENOMIC DNA]</scope>
</reference>
<organism evidence="1 2">
    <name type="scientific">Caerostris darwini</name>
    <dbReference type="NCBI Taxonomy" id="1538125"/>
    <lineage>
        <taxon>Eukaryota</taxon>
        <taxon>Metazoa</taxon>
        <taxon>Ecdysozoa</taxon>
        <taxon>Arthropoda</taxon>
        <taxon>Chelicerata</taxon>
        <taxon>Arachnida</taxon>
        <taxon>Araneae</taxon>
        <taxon>Araneomorphae</taxon>
        <taxon>Entelegynae</taxon>
        <taxon>Araneoidea</taxon>
        <taxon>Araneidae</taxon>
        <taxon>Caerostris</taxon>
    </lineage>
</organism>
<accession>A0AAV4NHL4</accession>
<sequence>MFSRRAFITTPCYEESHFVTPLLCNCYSTCRHNTVSFRNNLHSKTTRTIPRHVAKTEESQAYEGAGDNNNAAGERFSENVRRPLPLMMCRLLRISKCLLPPPPSRLHPPLEHKELCRLRRNDRPGMSVGLYKYPDKCWEMEGKVNILFHECSIQLSCRDESLFMSTGIVRFNNAEDAFWEIALQSGIVFVGL</sequence>
<evidence type="ECO:0000313" key="1">
    <source>
        <dbReference type="EMBL" id="GIX84271.1"/>
    </source>
</evidence>
<evidence type="ECO:0000313" key="2">
    <source>
        <dbReference type="Proteomes" id="UP001054837"/>
    </source>
</evidence>
<gene>
    <name evidence="1" type="ORF">CDAR_48781</name>
</gene>
<dbReference type="Proteomes" id="UP001054837">
    <property type="component" value="Unassembled WGS sequence"/>
</dbReference>
<dbReference type="EMBL" id="BPLQ01001709">
    <property type="protein sequence ID" value="GIX84271.1"/>
    <property type="molecule type" value="Genomic_DNA"/>
</dbReference>
<name>A0AAV4NHL4_9ARAC</name>
<keyword evidence="2" id="KW-1185">Reference proteome</keyword>
<comment type="caution">
    <text evidence="1">The sequence shown here is derived from an EMBL/GenBank/DDBJ whole genome shotgun (WGS) entry which is preliminary data.</text>
</comment>
<proteinExistence type="predicted"/>
<protein>
    <submittedName>
        <fullName evidence="1">Uncharacterized protein</fullName>
    </submittedName>
</protein>
<dbReference type="AlphaFoldDB" id="A0AAV4NHL4"/>